<sequence>YSNADPKVVEKFRYFTDYYIRYVESFGKKAVAWGALTHAKGSQPVKSEDVLLDIWYNGYADPVEMAGLGFDLLNVSCSQLYIIPLTALYYHDYLNIEWLYNNWEPFMFDDKVFAAADKRVKGGMFAVWNDYIGNGITYKDIHHRAYPAVQTLGQKMWSGKVKEVDFATFDVGRKKLSEAPGVNIGGRIHSNQELVLYVDKLRRRQSLPLTEIGFGYRVSFDFLATSVEKVLFCFNLLMPRYI</sequence>
<dbReference type="InterPro" id="IPR015883">
    <property type="entry name" value="Glyco_hydro_20_cat"/>
</dbReference>
<reference evidence="4" key="1">
    <citation type="journal article" date="2012" name="PLoS ONE">
        <title>Gene sets for utilization of primary and secondary nutrition supplies in the distal gut of endangered iberian lynx.</title>
        <authorList>
            <person name="Alcaide M."/>
            <person name="Messina E."/>
            <person name="Richter M."/>
            <person name="Bargiela R."/>
            <person name="Peplies J."/>
            <person name="Huws S.A."/>
            <person name="Newbold C.J."/>
            <person name="Golyshin P.N."/>
            <person name="Simon M.A."/>
            <person name="Lopez G."/>
            <person name="Yakimov M.M."/>
            <person name="Ferrer M."/>
        </authorList>
    </citation>
    <scope>NUCLEOTIDE SEQUENCE</scope>
</reference>
<evidence type="ECO:0000256" key="2">
    <source>
        <dbReference type="ARBA" id="ARBA00022801"/>
    </source>
</evidence>
<dbReference type="InterPro" id="IPR017853">
    <property type="entry name" value="GH"/>
</dbReference>
<proteinExistence type="inferred from homology"/>
<accession>J9C8D9</accession>
<evidence type="ECO:0000313" key="4">
    <source>
        <dbReference type="EMBL" id="EJW96125.1"/>
    </source>
</evidence>
<dbReference type="PANTHER" id="PTHR43678:SF1">
    <property type="entry name" value="BETA-N-ACETYLHEXOSAMINIDASE"/>
    <property type="match status" value="1"/>
</dbReference>
<name>J9C8D9_9ZZZZ</name>
<evidence type="ECO:0000256" key="1">
    <source>
        <dbReference type="ARBA" id="ARBA00006285"/>
    </source>
</evidence>
<evidence type="ECO:0000259" key="3">
    <source>
        <dbReference type="Pfam" id="PF00728"/>
    </source>
</evidence>
<organism evidence="4">
    <name type="scientific">gut metagenome</name>
    <dbReference type="NCBI Taxonomy" id="749906"/>
    <lineage>
        <taxon>unclassified sequences</taxon>
        <taxon>metagenomes</taxon>
        <taxon>organismal metagenomes</taxon>
    </lineage>
</organism>
<feature type="non-terminal residue" evidence="4">
    <location>
        <position position="1"/>
    </location>
</feature>
<comment type="similarity">
    <text evidence="1">Belongs to the glycosyl hydrolase 20 family.</text>
</comment>
<dbReference type="SUPFAM" id="SSF51445">
    <property type="entry name" value="(Trans)glycosidases"/>
    <property type="match status" value="1"/>
</dbReference>
<dbReference type="Pfam" id="PF00728">
    <property type="entry name" value="Glyco_hydro_20"/>
    <property type="match status" value="1"/>
</dbReference>
<feature type="domain" description="Glycoside hydrolase family 20 catalytic" evidence="3">
    <location>
        <begin position="9"/>
        <end position="159"/>
    </location>
</feature>
<dbReference type="GO" id="GO:0005975">
    <property type="term" value="P:carbohydrate metabolic process"/>
    <property type="evidence" value="ECO:0007669"/>
    <property type="project" value="InterPro"/>
</dbReference>
<dbReference type="InterPro" id="IPR052764">
    <property type="entry name" value="GH20_Enzymes"/>
</dbReference>
<gene>
    <name evidence="4" type="ORF">EVA_15768</name>
</gene>
<dbReference type="PANTHER" id="PTHR43678">
    <property type="entry name" value="PUTATIVE (AFU_ORTHOLOGUE AFUA_2G00640)-RELATED"/>
    <property type="match status" value="1"/>
</dbReference>
<keyword evidence="2 4" id="KW-0378">Hydrolase</keyword>
<dbReference type="Gene3D" id="3.20.20.80">
    <property type="entry name" value="Glycosidases"/>
    <property type="match status" value="1"/>
</dbReference>
<dbReference type="GO" id="GO:0004563">
    <property type="term" value="F:beta-N-acetylhexosaminidase activity"/>
    <property type="evidence" value="ECO:0007669"/>
    <property type="project" value="UniProtKB-ARBA"/>
</dbReference>
<comment type="caution">
    <text evidence="4">The sequence shown here is derived from an EMBL/GenBank/DDBJ whole genome shotgun (WGS) entry which is preliminary data.</text>
</comment>
<dbReference type="AlphaFoldDB" id="J9C8D9"/>
<feature type="non-terminal residue" evidence="4">
    <location>
        <position position="242"/>
    </location>
</feature>
<dbReference type="EMBL" id="AMCI01005444">
    <property type="protein sequence ID" value="EJW96125.1"/>
    <property type="molecule type" value="Genomic_DNA"/>
</dbReference>
<protein>
    <submittedName>
        <fullName evidence="4">Hydrolase family 20, catalytic domain protein</fullName>
    </submittedName>
</protein>